<evidence type="ECO:0000256" key="1">
    <source>
        <dbReference type="ARBA" id="ARBA00010884"/>
    </source>
</evidence>
<keyword evidence="3 5" id="KW-0378">Hydrolase</keyword>
<dbReference type="EMBL" id="JBHSVR010000001">
    <property type="protein sequence ID" value="MFC6631680.1"/>
    <property type="molecule type" value="Genomic_DNA"/>
</dbReference>
<dbReference type="SUPFAM" id="SSF53474">
    <property type="entry name" value="alpha/beta-Hydrolases"/>
    <property type="match status" value="1"/>
</dbReference>
<evidence type="ECO:0000256" key="2">
    <source>
        <dbReference type="ARBA" id="ARBA00022487"/>
    </source>
</evidence>
<dbReference type="PIRSF" id="PIRSF005211">
    <property type="entry name" value="Ab_hydro_YheT"/>
    <property type="match status" value="1"/>
</dbReference>
<dbReference type="InterPro" id="IPR050960">
    <property type="entry name" value="AB_hydrolase_4_sf"/>
</dbReference>
<keyword evidence="6" id="KW-1185">Reference proteome</keyword>
<evidence type="ECO:0000313" key="5">
    <source>
        <dbReference type="EMBL" id="MFC6631680.1"/>
    </source>
</evidence>
<dbReference type="Gene3D" id="3.40.50.1820">
    <property type="entry name" value="alpha/beta hydrolase"/>
    <property type="match status" value="1"/>
</dbReference>
<comment type="caution">
    <text evidence="5">The sequence shown here is derived from an EMBL/GenBank/DDBJ whole genome shotgun (WGS) entry which is preliminary data.</text>
</comment>
<accession>A0ABW1YI38</accession>
<evidence type="ECO:0000259" key="4">
    <source>
        <dbReference type="Pfam" id="PF00561"/>
    </source>
</evidence>
<dbReference type="NCBIfam" id="NF008218">
    <property type="entry name" value="PRK10985.1"/>
    <property type="match status" value="1"/>
</dbReference>
<name>A0ABW1YI38_9GAMM</name>
<evidence type="ECO:0000256" key="3">
    <source>
        <dbReference type="ARBA" id="ARBA00022801"/>
    </source>
</evidence>
<dbReference type="Pfam" id="PF00561">
    <property type="entry name" value="Abhydrolase_1"/>
    <property type="match status" value="1"/>
</dbReference>
<reference evidence="6" key="1">
    <citation type="journal article" date="2019" name="Int. J. Syst. Evol. Microbiol.">
        <title>The Global Catalogue of Microorganisms (GCM) 10K type strain sequencing project: providing services to taxonomists for standard genome sequencing and annotation.</title>
        <authorList>
            <consortium name="The Broad Institute Genomics Platform"/>
            <consortium name="The Broad Institute Genome Sequencing Center for Infectious Disease"/>
            <person name="Wu L."/>
            <person name="Ma J."/>
        </authorList>
    </citation>
    <scope>NUCLEOTIDE SEQUENCE [LARGE SCALE GENOMIC DNA]</scope>
    <source>
        <strain evidence="6">CGMCC 1.13718</strain>
    </source>
</reference>
<dbReference type="InterPro" id="IPR000952">
    <property type="entry name" value="AB_hydrolase_4_CS"/>
</dbReference>
<proteinExistence type="inferred from homology"/>
<dbReference type="Proteomes" id="UP001596425">
    <property type="component" value="Unassembled WGS sequence"/>
</dbReference>
<keyword evidence="2" id="KW-0719">Serine esterase</keyword>
<dbReference type="InterPro" id="IPR012020">
    <property type="entry name" value="ABHD4"/>
</dbReference>
<protein>
    <submittedName>
        <fullName evidence="5">Hydrolase</fullName>
    </submittedName>
</protein>
<organism evidence="5 6">
    <name type="scientific">Microbulbifer taiwanensis</name>
    <dbReference type="NCBI Taxonomy" id="986746"/>
    <lineage>
        <taxon>Bacteria</taxon>
        <taxon>Pseudomonadati</taxon>
        <taxon>Pseudomonadota</taxon>
        <taxon>Gammaproteobacteria</taxon>
        <taxon>Cellvibrionales</taxon>
        <taxon>Microbulbiferaceae</taxon>
        <taxon>Microbulbifer</taxon>
    </lineage>
</organism>
<dbReference type="InterPro" id="IPR000073">
    <property type="entry name" value="AB_hydrolase_1"/>
</dbReference>
<dbReference type="GO" id="GO:0016787">
    <property type="term" value="F:hydrolase activity"/>
    <property type="evidence" value="ECO:0007669"/>
    <property type="project" value="UniProtKB-KW"/>
</dbReference>
<dbReference type="PROSITE" id="PS01133">
    <property type="entry name" value="UPF0017"/>
    <property type="match status" value="1"/>
</dbReference>
<dbReference type="PANTHER" id="PTHR10794:SF94">
    <property type="entry name" value="ESTERASE YHET-RELATED"/>
    <property type="match status" value="1"/>
</dbReference>
<evidence type="ECO:0000313" key="6">
    <source>
        <dbReference type="Proteomes" id="UP001596425"/>
    </source>
</evidence>
<dbReference type="RefSeq" id="WP_193194175.1">
    <property type="nucleotide sequence ID" value="NZ_JACZFR010000054.1"/>
</dbReference>
<dbReference type="InterPro" id="IPR029058">
    <property type="entry name" value="AB_hydrolase_fold"/>
</dbReference>
<dbReference type="PANTHER" id="PTHR10794">
    <property type="entry name" value="ABHYDROLASE DOMAIN-CONTAINING PROTEIN"/>
    <property type="match status" value="1"/>
</dbReference>
<gene>
    <name evidence="5" type="ORF">ACFQBM_00200</name>
</gene>
<feature type="domain" description="AB hydrolase-1" evidence="4">
    <location>
        <begin position="68"/>
        <end position="308"/>
    </location>
</feature>
<sequence length="334" mass="36735">MTEKFPSTFAPAFTPALGLGNCHLQTVFARFHRSRPWVATECRWYETPDGDRLAVHTPRPLTDDPSSPLVMILHGLEGSVESPYAQGMMESLLARGFQVAVMHFRGCGGIPNQLPRAYHSGDSEDPRWLLGELGRQLPNTPFMAVGYSLGGNVLLKMLGEDGQGSPLTAAAAVSAPMDLHACSRRIDSGLSRIYQRHLLTCLKQSLQQKAANPNLAAAMPSLEETSHFSSFRHFDNAFTAPLHGFRDVDDYYTRASSKPLLRDIRVPTLIIHAVDDPFICPSAIPADTEVSPAVQLQVSEKGGHVGFVGGSLWQPSYWLEERIPKFLDSILRSN</sequence>
<comment type="similarity">
    <text evidence="1">Belongs to the AB hydrolase superfamily. AB hydrolase 4 family.</text>
</comment>